<dbReference type="Pfam" id="PF03764">
    <property type="entry name" value="EFG_IV"/>
    <property type="match status" value="1"/>
</dbReference>
<keyword evidence="1" id="KW-0963">Cytoplasm</keyword>
<gene>
    <name evidence="7" type="ORF">BDP27DRAFT_1432237</name>
</gene>
<dbReference type="GO" id="GO:1990904">
    <property type="term" value="C:ribonucleoprotein complex"/>
    <property type="evidence" value="ECO:0007669"/>
    <property type="project" value="TreeGrafter"/>
</dbReference>
<feature type="domain" description="Translation elongation factor EFG/EF2" evidence="6">
    <location>
        <begin position="4"/>
        <end position="52"/>
    </location>
</feature>
<dbReference type="InterPro" id="IPR014721">
    <property type="entry name" value="Ribsml_uS5_D2-typ_fold_subgr"/>
</dbReference>
<dbReference type="Gene3D" id="3.30.230.10">
    <property type="match status" value="1"/>
</dbReference>
<keyword evidence="5" id="KW-0342">GTP-binding</keyword>
<dbReference type="GO" id="GO:0005525">
    <property type="term" value="F:GTP binding"/>
    <property type="evidence" value="ECO:0007669"/>
    <property type="project" value="UniProtKB-KW"/>
</dbReference>
<dbReference type="GO" id="GO:0005829">
    <property type="term" value="C:cytosol"/>
    <property type="evidence" value="ECO:0007669"/>
    <property type="project" value="TreeGrafter"/>
</dbReference>
<evidence type="ECO:0000313" key="8">
    <source>
        <dbReference type="Proteomes" id="UP000772434"/>
    </source>
</evidence>
<dbReference type="GO" id="GO:0003746">
    <property type="term" value="F:translation elongation factor activity"/>
    <property type="evidence" value="ECO:0007669"/>
    <property type="project" value="UniProtKB-KW"/>
</dbReference>
<dbReference type="PANTHER" id="PTHR42908">
    <property type="entry name" value="TRANSLATION ELONGATION FACTOR-RELATED"/>
    <property type="match status" value="1"/>
</dbReference>
<accession>A0A9P5P5U3</accession>
<dbReference type="EMBL" id="JADNRY010000347">
    <property type="protein sequence ID" value="KAF9058821.1"/>
    <property type="molecule type" value="Genomic_DNA"/>
</dbReference>
<comment type="caution">
    <text evidence="7">The sequence shown here is derived from an EMBL/GenBank/DDBJ whole genome shotgun (WGS) entry which is preliminary data.</text>
</comment>
<organism evidence="7 8">
    <name type="scientific">Rhodocollybia butyracea</name>
    <dbReference type="NCBI Taxonomy" id="206335"/>
    <lineage>
        <taxon>Eukaryota</taxon>
        <taxon>Fungi</taxon>
        <taxon>Dikarya</taxon>
        <taxon>Basidiomycota</taxon>
        <taxon>Agaricomycotina</taxon>
        <taxon>Agaricomycetes</taxon>
        <taxon>Agaricomycetidae</taxon>
        <taxon>Agaricales</taxon>
        <taxon>Marasmiineae</taxon>
        <taxon>Omphalotaceae</taxon>
        <taxon>Rhodocollybia</taxon>
    </lineage>
</organism>
<evidence type="ECO:0000256" key="5">
    <source>
        <dbReference type="ARBA" id="ARBA00023134"/>
    </source>
</evidence>
<dbReference type="OrthoDB" id="364892at2759"/>
<evidence type="ECO:0000313" key="7">
    <source>
        <dbReference type="EMBL" id="KAF9058821.1"/>
    </source>
</evidence>
<dbReference type="PANTHER" id="PTHR42908:SF10">
    <property type="entry name" value="EUKARYOTIC TRANSLATION ELONGATION FACTOR 2"/>
    <property type="match status" value="1"/>
</dbReference>
<evidence type="ECO:0000256" key="3">
    <source>
        <dbReference type="ARBA" id="ARBA00022768"/>
    </source>
</evidence>
<protein>
    <submittedName>
        <fullName evidence="7">Elongation factor 2</fullName>
    </submittedName>
</protein>
<dbReference type="AlphaFoldDB" id="A0A9P5P5U3"/>
<dbReference type="SUPFAM" id="SSF54211">
    <property type="entry name" value="Ribosomal protein S5 domain 2-like"/>
    <property type="match status" value="1"/>
</dbReference>
<dbReference type="InterPro" id="IPR035647">
    <property type="entry name" value="EFG_III/V"/>
</dbReference>
<dbReference type="InterPro" id="IPR005517">
    <property type="entry name" value="Transl_elong_EFG/EF2_IV"/>
</dbReference>
<keyword evidence="4" id="KW-0648">Protein biosynthesis</keyword>
<dbReference type="GO" id="GO:0043022">
    <property type="term" value="F:ribosome binding"/>
    <property type="evidence" value="ECO:0007669"/>
    <property type="project" value="TreeGrafter"/>
</dbReference>
<dbReference type="GO" id="GO:0003924">
    <property type="term" value="F:GTPase activity"/>
    <property type="evidence" value="ECO:0007669"/>
    <property type="project" value="TreeGrafter"/>
</dbReference>
<evidence type="ECO:0000256" key="4">
    <source>
        <dbReference type="ARBA" id="ARBA00022917"/>
    </source>
</evidence>
<reference evidence="7" key="1">
    <citation type="submission" date="2020-11" db="EMBL/GenBank/DDBJ databases">
        <authorList>
            <consortium name="DOE Joint Genome Institute"/>
            <person name="Ahrendt S."/>
            <person name="Riley R."/>
            <person name="Andreopoulos W."/>
            <person name="Labutti K."/>
            <person name="Pangilinan J."/>
            <person name="Ruiz-Duenas F.J."/>
            <person name="Barrasa J.M."/>
            <person name="Sanchez-Garcia M."/>
            <person name="Camarero S."/>
            <person name="Miyauchi S."/>
            <person name="Serrano A."/>
            <person name="Linde D."/>
            <person name="Babiker R."/>
            <person name="Drula E."/>
            <person name="Ayuso-Fernandez I."/>
            <person name="Pacheco R."/>
            <person name="Padilla G."/>
            <person name="Ferreira P."/>
            <person name="Barriuso J."/>
            <person name="Kellner H."/>
            <person name="Castanera R."/>
            <person name="Alfaro M."/>
            <person name="Ramirez L."/>
            <person name="Pisabarro A.G."/>
            <person name="Kuo A."/>
            <person name="Tritt A."/>
            <person name="Lipzen A."/>
            <person name="He G."/>
            <person name="Yan M."/>
            <person name="Ng V."/>
            <person name="Cullen D."/>
            <person name="Martin F."/>
            <person name="Rosso M.-N."/>
            <person name="Henrissat B."/>
            <person name="Hibbett D."/>
            <person name="Martinez A.T."/>
            <person name="Grigoriev I.V."/>
        </authorList>
    </citation>
    <scope>NUCLEOTIDE SEQUENCE</scope>
    <source>
        <strain evidence="7">AH 40177</strain>
    </source>
</reference>
<dbReference type="Proteomes" id="UP000772434">
    <property type="component" value="Unassembled WGS sequence"/>
</dbReference>
<dbReference type="SUPFAM" id="SSF54980">
    <property type="entry name" value="EF-G C-terminal domain-like"/>
    <property type="match status" value="1"/>
</dbReference>
<name>A0A9P5P5U3_9AGAR</name>
<keyword evidence="2" id="KW-0547">Nucleotide-binding</keyword>
<evidence type="ECO:0000259" key="6">
    <source>
        <dbReference type="Pfam" id="PF03764"/>
    </source>
</evidence>
<keyword evidence="8" id="KW-1185">Reference proteome</keyword>
<proteinExistence type="predicted"/>
<keyword evidence="3 7" id="KW-0251">Elongation factor</keyword>
<sequence>MDYKEGVCAEEIMRSIRLNILDATLHTDAIHRGGGQVMPTFRRVCYAACLLASPVSRNPSTLVFSEEQKPGTPMSTVKVYLSVTESFGFNGELWLHTTGQAFPHWCVLDHWDTMPGSPLDKGGKTEEVVTKIRMHKGLKPEIFSLDSYYDKL</sequence>
<evidence type="ECO:0000256" key="2">
    <source>
        <dbReference type="ARBA" id="ARBA00022741"/>
    </source>
</evidence>
<dbReference type="InterPro" id="IPR020568">
    <property type="entry name" value="Ribosomal_Su5_D2-typ_SF"/>
</dbReference>
<dbReference type="Gene3D" id="3.30.70.240">
    <property type="match status" value="1"/>
</dbReference>
<evidence type="ECO:0000256" key="1">
    <source>
        <dbReference type="ARBA" id="ARBA00022490"/>
    </source>
</evidence>